<dbReference type="GO" id="GO:0005829">
    <property type="term" value="C:cytosol"/>
    <property type="evidence" value="ECO:0007669"/>
    <property type="project" value="TreeGrafter"/>
</dbReference>
<feature type="region of interest" description="Disordered" evidence="2">
    <location>
        <begin position="434"/>
        <end position="471"/>
    </location>
</feature>
<dbReference type="InterPro" id="IPR011990">
    <property type="entry name" value="TPR-like_helical_dom_sf"/>
</dbReference>
<dbReference type="OMA" id="ENMMGMM"/>
<evidence type="ECO:0000313" key="3">
    <source>
        <dbReference type="EMBL" id="EJK58132.1"/>
    </source>
</evidence>
<dbReference type="PANTHER" id="PTHR12875:SF0">
    <property type="entry name" value="GOLGI TO ER TRAFFIC PROTEIN 4 HOMOLOG"/>
    <property type="match status" value="1"/>
</dbReference>
<dbReference type="OrthoDB" id="10252405at2759"/>
<accession>K0SI02</accession>
<organism evidence="3 4">
    <name type="scientific">Thalassiosira oceanica</name>
    <name type="common">Marine diatom</name>
    <dbReference type="NCBI Taxonomy" id="159749"/>
    <lineage>
        <taxon>Eukaryota</taxon>
        <taxon>Sar</taxon>
        <taxon>Stramenopiles</taxon>
        <taxon>Ochrophyta</taxon>
        <taxon>Bacillariophyta</taxon>
        <taxon>Coscinodiscophyceae</taxon>
        <taxon>Thalassiosirophycidae</taxon>
        <taxon>Thalassiosirales</taxon>
        <taxon>Thalassiosiraceae</taxon>
        <taxon>Thalassiosira</taxon>
    </lineage>
</organism>
<feature type="compositionally biased region" description="Basic and acidic residues" evidence="2">
    <location>
        <begin position="434"/>
        <end position="448"/>
    </location>
</feature>
<dbReference type="EMBL" id="AGNL01026115">
    <property type="protein sequence ID" value="EJK58132.1"/>
    <property type="molecule type" value="Genomic_DNA"/>
</dbReference>
<feature type="region of interest" description="Disordered" evidence="2">
    <location>
        <begin position="13"/>
        <end position="66"/>
    </location>
</feature>
<proteinExistence type="inferred from homology"/>
<dbReference type="Proteomes" id="UP000266841">
    <property type="component" value="Unassembled WGS sequence"/>
</dbReference>
<comment type="similarity">
    <text evidence="1">Belongs to the GET4 family.</text>
</comment>
<reference evidence="3 4" key="1">
    <citation type="journal article" date="2012" name="Genome Biol.">
        <title>Genome and low-iron response of an oceanic diatom adapted to chronic iron limitation.</title>
        <authorList>
            <person name="Lommer M."/>
            <person name="Specht M."/>
            <person name="Roy A.S."/>
            <person name="Kraemer L."/>
            <person name="Andreson R."/>
            <person name="Gutowska M.A."/>
            <person name="Wolf J."/>
            <person name="Bergner S.V."/>
            <person name="Schilhabel M.B."/>
            <person name="Klostermeier U.C."/>
            <person name="Beiko R.G."/>
            <person name="Rosenstiel P."/>
            <person name="Hippler M."/>
            <person name="Laroche J."/>
        </authorList>
    </citation>
    <scope>NUCLEOTIDE SEQUENCE [LARGE SCALE GENOMIC DNA]</scope>
    <source>
        <strain evidence="3 4">CCMP1005</strain>
    </source>
</reference>
<keyword evidence="4" id="KW-1185">Reference proteome</keyword>
<sequence>MYRALVGRTYEREQGNTALRPAAPASHHSFGRQQREGGIMSAAAARRRKQAQKRAAKTGGTPAGDPVQGRLDALLADLSLSEESVAYDALQLAQSAVRRNVKIGNFAGAVDVAYETSLALLTKSGRVAVSSQLLAELVKVLGETHTACDAEWVARFTRLDEAYRAALDGDGNMSPEERGRLQRLHLQFLKKGLKWSNDLGSVRYGHQGMHSLLGDHCWNMSCDASVVDKEKPLGGDDDESTAEEVEIELRGDAVGHYAMAERIDAILGKLRGLPSPTDEETAAGHACPPAQRDELLTRAVLVLLAVENLSGARSLAGSFLSDVSERPPAELKKSYLDKTDGRSPSHAMFCSMLVRICEKDAKTAPLFQWLVKNFGAELTTVHDPEVIKAYTTKIGRVYFNILPPPSMMDMMENMMSGCLSVLSSLVGWNIAQHGRDGRDGHESSHDAADDGGDAGWHVDPKSFHSRGMGAE</sequence>
<protein>
    <submittedName>
        <fullName evidence="3">Uncharacterized protein</fullName>
    </submittedName>
</protein>
<dbReference type="PANTHER" id="PTHR12875">
    <property type="entry name" value="GOLGI TO ER TRAFFIC PROTEIN 4 HOMOLOG"/>
    <property type="match status" value="1"/>
</dbReference>
<dbReference type="AlphaFoldDB" id="K0SI02"/>
<name>K0SI02_THAOC</name>
<dbReference type="InterPro" id="IPR007317">
    <property type="entry name" value="GET4"/>
</dbReference>
<dbReference type="Pfam" id="PF04190">
    <property type="entry name" value="GET4"/>
    <property type="match status" value="1"/>
</dbReference>
<dbReference type="GO" id="GO:0045048">
    <property type="term" value="P:protein insertion into ER membrane"/>
    <property type="evidence" value="ECO:0007669"/>
    <property type="project" value="InterPro"/>
</dbReference>
<evidence type="ECO:0000256" key="1">
    <source>
        <dbReference type="ARBA" id="ARBA00005351"/>
    </source>
</evidence>
<feature type="compositionally biased region" description="Basic residues" evidence="2">
    <location>
        <begin position="45"/>
        <end position="56"/>
    </location>
</feature>
<dbReference type="Gene3D" id="1.25.40.10">
    <property type="entry name" value="Tetratricopeptide repeat domain"/>
    <property type="match status" value="1"/>
</dbReference>
<dbReference type="eggNOG" id="ENOG502SKIY">
    <property type="taxonomic scope" value="Eukaryota"/>
</dbReference>
<evidence type="ECO:0000313" key="4">
    <source>
        <dbReference type="Proteomes" id="UP000266841"/>
    </source>
</evidence>
<evidence type="ECO:0000256" key="2">
    <source>
        <dbReference type="SAM" id="MobiDB-lite"/>
    </source>
</evidence>
<gene>
    <name evidence="3" type="ORF">THAOC_21763</name>
</gene>
<comment type="caution">
    <text evidence="3">The sequence shown here is derived from an EMBL/GenBank/DDBJ whole genome shotgun (WGS) entry which is preliminary data.</text>
</comment>